<feature type="compositionally biased region" description="Acidic residues" evidence="1">
    <location>
        <begin position="1"/>
        <end position="10"/>
    </location>
</feature>
<keyword evidence="3" id="KW-1185">Reference proteome</keyword>
<accession>V2WW57</accession>
<gene>
    <name evidence="2" type="ORF">Moror_566</name>
</gene>
<sequence length="158" mass="17135">EANDNLEGEQETIPVLPSMANADSDEEEDGGEPQMKSNTSAEALTNNNTNITSTSAAGAAQVRIAGGKVKTKTPAVIGKYKDVVKEYSEGVTPGTVCEYEVLMKQLVTFLVQHEFIKPDEDFFSSTPHEDAAYIIVTWIMNSCNAINLDGTIRPDAEY</sequence>
<evidence type="ECO:0000256" key="1">
    <source>
        <dbReference type="SAM" id="MobiDB-lite"/>
    </source>
</evidence>
<protein>
    <submittedName>
        <fullName evidence="2">Uncharacterized protein</fullName>
    </submittedName>
</protein>
<feature type="region of interest" description="Disordered" evidence="1">
    <location>
        <begin position="1"/>
        <end position="40"/>
    </location>
</feature>
<comment type="caution">
    <text evidence="2">The sequence shown here is derived from an EMBL/GenBank/DDBJ whole genome shotgun (WGS) entry which is preliminary data.</text>
</comment>
<evidence type="ECO:0000313" key="3">
    <source>
        <dbReference type="Proteomes" id="UP000017559"/>
    </source>
</evidence>
<organism evidence="2 3">
    <name type="scientific">Moniliophthora roreri (strain MCA 2997)</name>
    <name type="common">Cocoa frosty pod rot fungus</name>
    <name type="synonym">Crinipellis roreri</name>
    <dbReference type="NCBI Taxonomy" id="1381753"/>
    <lineage>
        <taxon>Eukaryota</taxon>
        <taxon>Fungi</taxon>
        <taxon>Dikarya</taxon>
        <taxon>Basidiomycota</taxon>
        <taxon>Agaricomycotina</taxon>
        <taxon>Agaricomycetes</taxon>
        <taxon>Agaricomycetidae</taxon>
        <taxon>Agaricales</taxon>
        <taxon>Marasmiineae</taxon>
        <taxon>Marasmiaceae</taxon>
        <taxon>Moniliophthora</taxon>
    </lineage>
</organism>
<reference evidence="2 3" key="1">
    <citation type="journal article" date="2014" name="BMC Genomics">
        <title>Genome and secretome analysis of the hemibiotrophic fungal pathogen, Moniliophthora roreri, which causes frosty pod rot disease of cacao: mechanisms of the biotrophic and necrotrophic phases.</title>
        <authorList>
            <person name="Meinhardt L.W."/>
            <person name="Costa G.G.L."/>
            <person name="Thomazella D.P.T."/>
            <person name="Teixeira P.J.P.L."/>
            <person name="Carazzolle M.F."/>
            <person name="Schuster S.C."/>
            <person name="Carlson J.E."/>
            <person name="Guiltinan M.J."/>
            <person name="Mieczkowski P."/>
            <person name="Farmer A."/>
            <person name="Ramaraj T."/>
            <person name="Crozier J."/>
            <person name="Davis R.E."/>
            <person name="Shao J."/>
            <person name="Melnick R.L."/>
            <person name="Pereira G.A.G."/>
            <person name="Bailey B.A."/>
        </authorList>
    </citation>
    <scope>NUCLEOTIDE SEQUENCE [LARGE SCALE GENOMIC DNA]</scope>
    <source>
        <strain evidence="2 3">MCA 2997</strain>
    </source>
</reference>
<dbReference type="OrthoDB" id="2669107at2759"/>
<dbReference type="KEGG" id="mrr:Moror_566"/>
<proteinExistence type="predicted"/>
<dbReference type="EMBL" id="AWSO01001230">
    <property type="protein sequence ID" value="ESK84766.1"/>
    <property type="molecule type" value="Genomic_DNA"/>
</dbReference>
<feature type="non-terminal residue" evidence="2">
    <location>
        <position position="1"/>
    </location>
</feature>
<dbReference type="Proteomes" id="UP000017559">
    <property type="component" value="Unassembled WGS sequence"/>
</dbReference>
<dbReference type="AlphaFoldDB" id="V2WW57"/>
<name>V2WW57_MONRO</name>
<dbReference type="HOGENOM" id="CLU_1673460_0_0_1"/>
<evidence type="ECO:0000313" key="2">
    <source>
        <dbReference type="EMBL" id="ESK84766.1"/>
    </source>
</evidence>